<evidence type="ECO:0000256" key="10">
    <source>
        <dbReference type="SAM" id="MobiDB-lite"/>
    </source>
</evidence>
<dbReference type="GO" id="GO:0000139">
    <property type="term" value="C:Golgi membrane"/>
    <property type="evidence" value="ECO:0007669"/>
    <property type="project" value="UniProtKB-SubCell"/>
</dbReference>
<dbReference type="EMBL" id="VEVO01000017">
    <property type="protein sequence ID" value="KAF0028054.1"/>
    <property type="molecule type" value="Genomic_DNA"/>
</dbReference>
<feature type="binding site" evidence="9">
    <location>
        <position position="19"/>
    </location>
    <ligand>
        <name>Zn(2+)</name>
        <dbReference type="ChEBI" id="CHEBI:29105"/>
    </ligand>
</feature>
<evidence type="ECO:0000259" key="11">
    <source>
        <dbReference type="PROSITE" id="PS51865"/>
    </source>
</evidence>
<evidence type="ECO:0000313" key="12">
    <source>
        <dbReference type="EMBL" id="KAF0028054.1"/>
    </source>
</evidence>
<feature type="domain" description="PDZ GRASP-type" evidence="11">
    <location>
        <begin position="16"/>
        <end position="83"/>
    </location>
</feature>
<name>A0A6A4SB69_SCOMX</name>
<evidence type="ECO:0000256" key="6">
    <source>
        <dbReference type="ARBA" id="ARBA00023034"/>
    </source>
</evidence>
<dbReference type="InterPro" id="IPR036034">
    <property type="entry name" value="PDZ_sf"/>
</dbReference>
<evidence type="ECO:0000256" key="4">
    <source>
        <dbReference type="ARBA" id="ARBA00022707"/>
    </source>
</evidence>
<comment type="caution">
    <text evidence="12">The sequence shown here is derived from an EMBL/GenBank/DDBJ whole genome shotgun (WGS) entry which is preliminary data.</text>
</comment>
<keyword evidence="4" id="KW-0519">Myristate</keyword>
<keyword evidence="9" id="KW-0862">Zinc</keyword>
<evidence type="ECO:0000256" key="1">
    <source>
        <dbReference type="ARBA" id="ARBA00004394"/>
    </source>
</evidence>
<comment type="subcellular location">
    <subcellularLocation>
        <location evidence="1">Golgi apparatus membrane</location>
    </subcellularLocation>
</comment>
<dbReference type="AlphaFoldDB" id="A0A6A4SB69"/>
<gene>
    <name evidence="12" type="ORF">F2P81_019141</name>
</gene>
<comment type="similarity">
    <text evidence="2">Belongs to the GORASP family.</text>
</comment>
<accession>A0A6A4SB69</accession>
<dbReference type="PANTHER" id="PTHR12893">
    <property type="entry name" value="GOLGI REASSEMBLY STACKING PROTEIN GRASP"/>
    <property type="match status" value="1"/>
</dbReference>
<feature type="binding site" evidence="9">
    <location>
        <position position="21"/>
    </location>
    <ligand>
        <name>Zn(2+)</name>
        <dbReference type="ChEBI" id="CHEBI:29105"/>
    </ligand>
</feature>
<sequence length="409" mass="44206">MGLPQSTFLSDGGTNSGYHVHGIQKDSPALRAGLEPFFDFILSIGNTRLSKESDLLKDLLKANVEKEVKLEVYNSKTQRVRELEDIEANSPAALAGLIAHDDFIVGADQVLQDSENFFSLIEVNEGKPLKLLVYNMQTDQCREVVVTPNGAWGGEGRCNNYVVYVLHFSLGCGIGYGYLHRIPTRPVQPNNQSKSALQSAVAGRNEELVASDHAEVQEPPVGECSPPSVGESGLNQIEGAAQEMFESSFTQPAVDLGNFVQSMNLFSVSMHLTNKIMAICPLQTADISNLPEAMTQDLSYMVPTNDMGQSSVLASYGDDSGDRSSLDASSVFQRPLSPEESEYSDFQKTELEPAVDPIGEDAGDLVGPEVATENLCDAKFPEMHDSGCEPSLSASVTEEETPEPDATDS</sequence>
<dbReference type="Proteomes" id="UP000438429">
    <property type="component" value="Unassembled WGS sequence"/>
</dbReference>
<keyword evidence="9" id="KW-0479">Metal-binding</keyword>
<dbReference type="PROSITE" id="PS51865">
    <property type="entry name" value="PDZ_GRASP"/>
    <property type="match status" value="2"/>
</dbReference>
<evidence type="ECO:0000256" key="9">
    <source>
        <dbReference type="PIRSR" id="PIRSR607583-1"/>
    </source>
</evidence>
<reference evidence="12 13" key="1">
    <citation type="submission" date="2019-06" db="EMBL/GenBank/DDBJ databases">
        <title>Draft genomes of female and male turbot (Scophthalmus maximus).</title>
        <authorList>
            <person name="Xu H."/>
            <person name="Xu X.-W."/>
            <person name="Shao C."/>
            <person name="Chen S."/>
        </authorList>
    </citation>
    <scope>NUCLEOTIDE SEQUENCE [LARGE SCALE GENOMIC DNA]</scope>
    <source>
        <strain evidence="12">Ysfricsl-2016a</strain>
        <tissue evidence="12">Blood</tissue>
    </source>
</reference>
<feature type="compositionally biased region" description="Acidic residues" evidence="10">
    <location>
        <begin position="397"/>
        <end position="409"/>
    </location>
</feature>
<organism evidence="12 13">
    <name type="scientific">Scophthalmus maximus</name>
    <name type="common">Turbot</name>
    <name type="synonym">Psetta maxima</name>
    <dbReference type="NCBI Taxonomy" id="52904"/>
    <lineage>
        <taxon>Eukaryota</taxon>
        <taxon>Metazoa</taxon>
        <taxon>Chordata</taxon>
        <taxon>Craniata</taxon>
        <taxon>Vertebrata</taxon>
        <taxon>Euteleostomi</taxon>
        <taxon>Actinopterygii</taxon>
        <taxon>Neopterygii</taxon>
        <taxon>Teleostei</taxon>
        <taxon>Neoteleostei</taxon>
        <taxon>Acanthomorphata</taxon>
        <taxon>Carangaria</taxon>
        <taxon>Pleuronectiformes</taxon>
        <taxon>Pleuronectoidei</taxon>
        <taxon>Scophthalmidae</taxon>
        <taxon>Scophthalmus</taxon>
    </lineage>
</organism>
<keyword evidence="6" id="KW-0333">Golgi apparatus</keyword>
<evidence type="ECO:0000256" key="5">
    <source>
        <dbReference type="ARBA" id="ARBA00022737"/>
    </source>
</evidence>
<protein>
    <recommendedName>
        <fullName evidence="11">PDZ GRASP-type domain-containing protein</fullName>
    </recommendedName>
</protein>
<feature type="region of interest" description="Disordered" evidence="10">
    <location>
        <begin position="311"/>
        <end position="346"/>
    </location>
</feature>
<dbReference type="InterPro" id="IPR024958">
    <property type="entry name" value="GRASP_PDZ"/>
</dbReference>
<evidence type="ECO:0000256" key="7">
    <source>
        <dbReference type="ARBA" id="ARBA00023136"/>
    </source>
</evidence>
<dbReference type="FunFam" id="2.30.42.10:FF:000056">
    <property type="entry name" value="Golgi reassembly-stacking protein 2 isoform 1"/>
    <property type="match status" value="1"/>
</dbReference>
<dbReference type="Pfam" id="PF04495">
    <property type="entry name" value="GRASP55_65"/>
    <property type="match status" value="2"/>
</dbReference>
<dbReference type="InterPro" id="IPR007583">
    <property type="entry name" value="GRASP55_65"/>
</dbReference>
<dbReference type="PANTHER" id="PTHR12893:SF1">
    <property type="entry name" value="GOLGI REASSEMBLY-STACKING PROTEIN 2"/>
    <property type="match status" value="1"/>
</dbReference>
<keyword evidence="5" id="KW-0677">Repeat</keyword>
<dbReference type="FunFam" id="2.30.42.10:FF:000026">
    <property type="entry name" value="Golgi reassembly stacking protein 2"/>
    <property type="match status" value="1"/>
</dbReference>
<keyword evidence="8" id="KW-0449">Lipoprotein</keyword>
<feature type="region of interest" description="Disordered" evidence="10">
    <location>
        <begin position="376"/>
        <end position="409"/>
    </location>
</feature>
<dbReference type="SUPFAM" id="SSF50156">
    <property type="entry name" value="PDZ domain-like"/>
    <property type="match status" value="1"/>
</dbReference>
<dbReference type="GO" id="GO:0007030">
    <property type="term" value="P:Golgi organization"/>
    <property type="evidence" value="ECO:0007669"/>
    <property type="project" value="TreeGrafter"/>
</dbReference>
<keyword evidence="7" id="KW-0472">Membrane</keyword>
<evidence type="ECO:0000313" key="13">
    <source>
        <dbReference type="Proteomes" id="UP000438429"/>
    </source>
</evidence>
<dbReference type="GO" id="GO:0046872">
    <property type="term" value="F:metal ion binding"/>
    <property type="evidence" value="ECO:0007669"/>
    <property type="project" value="UniProtKB-KW"/>
</dbReference>
<proteinExistence type="inferred from homology"/>
<evidence type="ECO:0000256" key="2">
    <source>
        <dbReference type="ARBA" id="ARBA00007144"/>
    </source>
</evidence>
<dbReference type="Gene3D" id="2.30.42.10">
    <property type="match status" value="2"/>
</dbReference>
<evidence type="ECO:0000256" key="8">
    <source>
        <dbReference type="ARBA" id="ARBA00023288"/>
    </source>
</evidence>
<evidence type="ECO:0000256" key="3">
    <source>
        <dbReference type="ARBA" id="ARBA00022553"/>
    </source>
</evidence>
<keyword evidence="3" id="KW-0597">Phosphoprotein</keyword>
<feature type="domain" description="PDZ GRASP-type" evidence="11">
    <location>
        <begin position="79"/>
        <end position="179"/>
    </location>
</feature>